<comment type="caution">
    <text evidence="1">The sequence shown here is derived from an EMBL/GenBank/DDBJ whole genome shotgun (WGS) entry which is preliminary data.</text>
</comment>
<dbReference type="Proteomes" id="UP000037510">
    <property type="component" value="Unassembled WGS sequence"/>
</dbReference>
<evidence type="ECO:0000313" key="2">
    <source>
        <dbReference type="Proteomes" id="UP000037510"/>
    </source>
</evidence>
<proteinExistence type="predicted"/>
<dbReference type="AlphaFoldDB" id="A0A0L7L855"/>
<sequence>MIMVSMDTGHFEDVLCGIHRLLEILHKYEDVEVLALINKPELWQLYSDVSPSNLLKAQRLLKAYRGYTQNGNWPNNPDSCKQVIDLAHSLLDYSLKARQDCEDKDTLQANSQLSSARLTGQAVIRAAEKQDWPDNKDGLEQLRELNY</sequence>
<evidence type="ECO:0000313" key="1">
    <source>
        <dbReference type="EMBL" id="KOB71673.1"/>
    </source>
</evidence>
<protein>
    <submittedName>
        <fullName evidence="1">TTC27 protein</fullName>
    </submittedName>
</protein>
<reference evidence="1 2" key="1">
    <citation type="journal article" date="2015" name="Genome Biol. Evol.">
        <title>The genome of winter moth (Operophtera brumata) provides a genomic perspective on sexual dimorphism and phenology.</title>
        <authorList>
            <person name="Derks M.F."/>
            <person name="Smit S."/>
            <person name="Salis L."/>
            <person name="Schijlen E."/>
            <person name="Bossers A."/>
            <person name="Mateman C."/>
            <person name="Pijl A.S."/>
            <person name="de Ridder D."/>
            <person name="Groenen M.A."/>
            <person name="Visser M.E."/>
            <person name="Megens H.J."/>
        </authorList>
    </citation>
    <scope>NUCLEOTIDE SEQUENCE [LARGE SCALE GENOMIC DNA]</scope>
    <source>
        <strain evidence="1">WM2013NL</strain>
        <tissue evidence="1">Head and thorax</tissue>
    </source>
</reference>
<accession>A0A0L7L855</accession>
<organism evidence="1 2">
    <name type="scientific">Operophtera brumata</name>
    <name type="common">Winter moth</name>
    <name type="synonym">Phalaena brumata</name>
    <dbReference type="NCBI Taxonomy" id="104452"/>
    <lineage>
        <taxon>Eukaryota</taxon>
        <taxon>Metazoa</taxon>
        <taxon>Ecdysozoa</taxon>
        <taxon>Arthropoda</taxon>
        <taxon>Hexapoda</taxon>
        <taxon>Insecta</taxon>
        <taxon>Pterygota</taxon>
        <taxon>Neoptera</taxon>
        <taxon>Endopterygota</taxon>
        <taxon>Lepidoptera</taxon>
        <taxon>Glossata</taxon>
        <taxon>Ditrysia</taxon>
        <taxon>Geometroidea</taxon>
        <taxon>Geometridae</taxon>
        <taxon>Larentiinae</taxon>
        <taxon>Operophtera</taxon>
    </lineage>
</organism>
<dbReference type="EMBL" id="JTDY01002318">
    <property type="protein sequence ID" value="KOB71673.1"/>
    <property type="molecule type" value="Genomic_DNA"/>
</dbReference>
<name>A0A0L7L855_OPEBR</name>
<gene>
    <name evidence="1" type="ORF">OBRU01_06530</name>
</gene>
<keyword evidence="2" id="KW-1185">Reference proteome</keyword>
<dbReference type="STRING" id="104452.A0A0L7L855"/>